<dbReference type="SMART" id="SM00135">
    <property type="entry name" value="LY"/>
    <property type="match status" value="2"/>
</dbReference>
<dbReference type="PANTHER" id="PTHR24416:SF527">
    <property type="entry name" value="PROTO-ONCOGENE TYROSINE-PROTEIN KINASE ROS"/>
    <property type="match status" value="1"/>
</dbReference>
<dbReference type="GO" id="GO:0043235">
    <property type="term" value="C:receptor complex"/>
    <property type="evidence" value="ECO:0007669"/>
    <property type="project" value="TreeGrafter"/>
</dbReference>
<dbReference type="SUPFAM" id="SSF56112">
    <property type="entry name" value="Protein kinase-like (PK-like)"/>
    <property type="match status" value="1"/>
</dbReference>
<dbReference type="PROSITE" id="PS50853">
    <property type="entry name" value="FN3"/>
    <property type="match status" value="4"/>
</dbReference>
<dbReference type="Pfam" id="PF07714">
    <property type="entry name" value="PK_Tyr_Ser-Thr"/>
    <property type="match status" value="1"/>
</dbReference>
<evidence type="ECO:0000256" key="10">
    <source>
        <dbReference type="ARBA" id="ARBA00023136"/>
    </source>
</evidence>
<feature type="signal peptide" evidence="17">
    <location>
        <begin position="1"/>
        <end position="21"/>
    </location>
</feature>
<evidence type="ECO:0000256" key="3">
    <source>
        <dbReference type="ARBA" id="ARBA00022679"/>
    </source>
</evidence>
<evidence type="ECO:0000256" key="16">
    <source>
        <dbReference type="RuleBase" id="RU000312"/>
    </source>
</evidence>
<accession>A0A5E4MXJ6</accession>
<evidence type="ECO:0000256" key="7">
    <source>
        <dbReference type="ARBA" id="ARBA00022777"/>
    </source>
</evidence>
<dbReference type="Gene3D" id="3.30.200.20">
    <property type="entry name" value="Phosphorylase Kinase, domain 1"/>
    <property type="match status" value="1"/>
</dbReference>
<dbReference type="InterPro" id="IPR013783">
    <property type="entry name" value="Ig-like_fold"/>
</dbReference>
<evidence type="ECO:0000256" key="12">
    <source>
        <dbReference type="ARBA" id="ARBA00023170"/>
    </source>
</evidence>
<evidence type="ECO:0000259" key="18">
    <source>
        <dbReference type="PROSITE" id="PS50011"/>
    </source>
</evidence>
<feature type="domain" description="Fibronectin type-III" evidence="19">
    <location>
        <begin position="1021"/>
        <end position="1121"/>
    </location>
</feature>
<dbReference type="Pfam" id="PF00041">
    <property type="entry name" value="fn3"/>
    <property type="match status" value="1"/>
</dbReference>
<name>A0A5E4MXJ6_9HEMI</name>
<keyword evidence="8 15" id="KW-0067">ATP-binding</keyword>
<keyword evidence="21" id="KW-1185">Reference proteome</keyword>
<dbReference type="PRINTS" id="PR00109">
    <property type="entry name" value="TYRKINASE"/>
</dbReference>
<comment type="subcellular location">
    <subcellularLocation>
        <location evidence="1">Membrane</location>
        <topology evidence="1">Single-pass membrane protein</topology>
    </subcellularLocation>
</comment>
<keyword evidence="9" id="KW-1133">Transmembrane helix</keyword>
<evidence type="ECO:0000259" key="19">
    <source>
        <dbReference type="PROSITE" id="PS50853"/>
    </source>
</evidence>
<dbReference type="PROSITE" id="PS50011">
    <property type="entry name" value="PROTEIN_KINASE_DOM"/>
    <property type="match status" value="1"/>
</dbReference>
<keyword evidence="11" id="KW-0829">Tyrosine-protein kinase</keyword>
<evidence type="ECO:0000256" key="4">
    <source>
        <dbReference type="ARBA" id="ARBA00022692"/>
    </source>
</evidence>
<dbReference type="InterPro" id="IPR001245">
    <property type="entry name" value="Ser-Thr/Tyr_kinase_cat_dom"/>
</dbReference>
<dbReference type="EC" id="2.7.10.1" evidence="16"/>
<dbReference type="Gene3D" id="2.120.10.30">
    <property type="entry name" value="TolB, C-terminal domain"/>
    <property type="match status" value="3"/>
</dbReference>
<evidence type="ECO:0000256" key="2">
    <source>
        <dbReference type="ARBA" id="ARBA00022553"/>
    </source>
</evidence>
<keyword evidence="5" id="KW-0677">Repeat</keyword>
<dbReference type="InterPro" id="IPR020635">
    <property type="entry name" value="Tyr_kinase_cat_dom"/>
</dbReference>
<organism evidence="20 21">
    <name type="scientific">Cinara cedri</name>
    <dbReference type="NCBI Taxonomy" id="506608"/>
    <lineage>
        <taxon>Eukaryota</taxon>
        <taxon>Metazoa</taxon>
        <taxon>Ecdysozoa</taxon>
        <taxon>Arthropoda</taxon>
        <taxon>Hexapoda</taxon>
        <taxon>Insecta</taxon>
        <taxon>Pterygota</taxon>
        <taxon>Neoptera</taxon>
        <taxon>Paraneoptera</taxon>
        <taxon>Hemiptera</taxon>
        <taxon>Sternorrhyncha</taxon>
        <taxon>Aphidomorpha</taxon>
        <taxon>Aphidoidea</taxon>
        <taxon>Aphididae</taxon>
        <taxon>Lachninae</taxon>
        <taxon>Cinara</taxon>
    </lineage>
</organism>
<dbReference type="InterPro" id="IPR050122">
    <property type="entry name" value="RTK"/>
</dbReference>
<sequence>MDYRFLFFLAFVCPLVNIVHSDFQNDTVLSECREKCYLQNEPNNHGELLCDAECVVNQCNRGCALWNEALYSNCSNVCDQVNVNHISQTNLYCIAGCNDAITLYFQNIQSEIGPLPPPTLVPDSLSDKSLKLQWKGVRRKNFMYKVQWKFENNPVIWQYCQKEKWTNLSIIQLDHLRPYTNYQFRVVLLLAWSGVLQLMVSEPSVVISTYPSKEPPSMTPEIEILTGKENITEHFYMFRNLESAKNYTISLAARNEYGVGPLTNRFVKTLPISIIKYTPEPVNLFLISNHDIFVKTTELIDTPIKIYSTNQTINGVSINIHTNITYISDSSGALLFLLNNKIHYLFTTKKDTLLDTTIDWLNNHIYILMLSISNKNIKVYSIKRFDLEEKNLVEIISGFDHKPLQIKVDPCNGYLFWTTKIGLYRLDLSKKIYNLEMEMSNLLILQNKDIGPFVIDYLNFCLLVLFQKDNTIMSVSLDGQEVIDIRNNTETALFDDALTLTYVNGSFYWTNGSVLIGEEYSVNNQKYYQHIYPAMKYAYNLILSNFTDQQPIPFPKNPPQSLQAVTTSDKLKATWQIPHLLGGQGHNSWQGWSYRFSISIENETNWKNIDINKTEIVIDSLISSTNYVIKVAAYSSSGQGPWSSEFIVKTLNHNVSVLWGNAQQILISDIMGDSIQTILLYEDENTFKNTSLNDVAWYEDCVYYVVNSSKINWVNSITLQNGTLEGINSVQSIAIDWLGRKIYWADPSKQSIWRDDLYGGQRELLIGANIVKELKVESVGGYLYWSTGFSVMSSKLNGEDQQLYYNADYFSGKRVMSLAVDPVDHWVYWILRENDKSKLFRAPTAEKLKDFITPSPVKEFDHLCTQGPLFYVDHHLLWLHNGNDIMMSDTDGQYPAIIRAMNLNGIQTFSVFDRYAHPKPKGLETNVIPDEVDLKTIKVNYRNNENIYDIIWQPVQNVNHGLVSYAVKVLYEENKKVDSLLFNTPNTKVNVESIPLEISIKASTVWGSSQVVTIYSPIPSAPTDIRIFTNFSDDNQTRDIILQHSTIENITNYEIKCYKQLIVVNNFWEPCSKKSIVSTKTQTIWSKLILNADYLFKIRACSMAGCGGWSEDLILNQTSRIFPFKTAMVCGSRIMIFHSNKPNNHQTMLQTNSLVTSFTLNYVEDIAFWTDSKTIYSSPINKSINIKIHSIVSDNTNIENLSFDWISKTLFWCETIENQSKIVAFDFRVQQMKTIMIRQNKIFPSSAVLSEGLFIWIEKIPDSIEKHILKSNMSGTDIETFLYTSNNNCNCSNLHPFSNVLTLYVSNSGKMRLLWVEGKSQNIVVSDVNGCKCSTIFSLNSTLYLTSLAIDKHNIYWTTNNSMCSIKIKELNDTPLIEKNVSLYCVNNVTAVYTIDGLSDPIKKPCPPGFPQVNRTLPSVYMVYWYPSESRVKGYSLERIIISEVRNKRSLNPNTTNWITVYSGPENHWFMSDVKPDIVFKFRVKAENHHGWWSEYRTSDEPFNPQIQVETLRNEDIPWKILITGFILISLFLTILIKYSGWDTFNTKGPMRPDVELGRLREMPQRSTFFHAVNVGYQSAVLFQKKYKNELPSIKREHIKLTKRLGSGAFGEVFEGKVKEAIRGDSEIRVAIKSLKEGATQCEIIEFTKEAKLMNNFQHKHILQLIGVCLDNDTNFIVMELMEEGDLLSYLRKNRPTNVTKSSLNLIDLISMCIDVAEGCSYLEQMHFIHRDLACRNCLVSSSDPKERIIKIGDFGLARNIYTHDYYRKEGEALLPVRWMSPESLVDGVFTSQSDVWAFGVLLWEIMSLGQQPYPGLSNINVMYHVQHGGRLEKPTNCPKTLYNLMRKCWNSEPEKRPRFEFCLKVLKSYMAMPLDYVNISHDSQLQNVSLETYTINLISCLDSQKKCSQPISNEGYEIPVKITNNEYLELCNDVCEYLDLSRMPTGNIVDSRDSELESIPEDINLLYCNMSPEQ</sequence>
<dbReference type="GO" id="GO:0007169">
    <property type="term" value="P:cell surface receptor protein tyrosine kinase signaling pathway"/>
    <property type="evidence" value="ECO:0007669"/>
    <property type="project" value="InterPro"/>
</dbReference>
<keyword evidence="6 15" id="KW-0547">Nucleotide-binding</keyword>
<evidence type="ECO:0000256" key="8">
    <source>
        <dbReference type="ARBA" id="ARBA00022840"/>
    </source>
</evidence>
<keyword evidence="13" id="KW-0325">Glycoprotein</keyword>
<dbReference type="Gene3D" id="1.10.510.10">
    <property type="entry name" value="Transferase(Phosphotransferase) domain 1"/>
    <property type="match status" value="1"/>
</dbReference>
<evidence type="ECO:0000256" key="14">
    <source>
        <dbReference type="ARBA" id="ARBA00051243"/>
    </source>
</evidence>
<dbReference type="GO" id="GO:0005886">
    <property type="term" value="C:plasma membrane"/>
    <property type="evidence" value="ECO:0007669"/>
    <property type="project" value="TreeGrafter"/>
</dbReference>
<evidence type="ECO:0000313" key="20">
    <source>
        <dbReference type="EMBL" id="VVC34163.1"/>
    </source>
</evidence>
<keyword evidence="10" id="KW-0472">Membrane</keyword>
<evidence type="ECO:0000256" key="9">
    <source>
        <dbReference type="ARBA" id="ARBA00022989"/>
    </source>
</evidence>
<dbReference type="FunFam" id="1.10.510.10:FF:000341">
    <property type="entry name" value="Tyrosine-protein kinase receptor"/>
    <property type="match status" value="1"/>
</dbReference>
<dbReference type="InterPro" id="IPR011009">
    <property type="entry name" value="Kinase-like_dom_sf"/>
</dbReference>
<dbReference type="PROSITE" id="PS00239">
    <property type="entry name" value="RECEPTOR_TYR_KIN_II"/>
    <property type="match status" value="1"/>
</dbReference>
<evidence type="ECO:0000256" key="6">
    <source>
        <dbReference type="ARBA" id="ARBA00022741"/>
    </source>
</evidence>
<dbReference type="PROSITE" id="PS00109">
    <property type="entry name" value="PROTEIN_KINASE_TYR"/>
    <property type="match status" value="1"/>
</dbReference>
<dbReference type="Proteomes" id="UP000325440">
    <property type="component" value="Unassembled WGS sequence"/>
</dbReference>
<keyword evidence="3" id="KW-0808">Transferase</keyword>
<dbReference type="EMBL" id="CABPRJ010000985">
    <property type="protein sequence ID" value="VVC34163.1"/>
    <property type="molecule type" value="Genomic_DNA"/>
</dbReference>
<keyword evidence="7 20" id="KW-0418">Kinase</keyword>
<dbReference type="GO" id="GO:0004714">
    <property type="term" value="F:transmembrane receptor protein tyrosine kinase activity"/>
    <property type="evidence" value="ECO:0007669"/>
    <property type="project" value="UniProtKB-EC"/>
</dbReference>
<dbReference type="SUPFAM" id="SSF63825">
    <property type="entry name" value="YWTD domain"/>
    <property type="match status" value="3"/>
</dbReference>
<feature type="chain" id="PRO_5022999927" description="Tyrosine-protein kinase receptor" evidence="17">
    <location>
        <begin position="22"/>
        <end position="1975"/>
    </location>
</feature>
<dbReference type="SMART" id="SM00219">
    <property type="entry name" value="TyrKc"/>
    <property type="match status" value="1"/>
</dbReference>
<dbReference type="SMART" id="SM00060">
    <property type="entry name" value="FN3"/>
    <property type="match status" value="4"/>
</dbReference>
<evidence type="ECO:0000256" key="5">
    <source>
        <dbReference type="ARBA" id="ARBA00022737"/>
    </source>
</evidence>
<dbReference type="InterPro" id="IPR000033">
    <property type="entry name" value="LDLR_classB_rpt"/>
</dbReference>
<gene>
    <name evidence="20" type="ORF">CINCED_3A007675</name>
</gene>
<dbReference type="Gene3D" id="2.60.40.10">
    <property type="entry name" value="Immunoglobulins"/>
    <property type="match status" value="4"/>
</dbReference>
<evidence type="ECO:0000256" key="17">
    <source>
        <dbReference type="SAM" id="SignalP"/>
    </source>
</evidence>
<dbReference type="PANTHER" id="PTHR24416">
    <property type="entry name" value="TYROSINE-PROTEIN KINASE RECEPTOR"/>
    <property type="match status" value="1"/>
</dbReference>
<dbReference type="InterPro" id="IPR008266">
    <property type="entry name" value="Tyr_kinase_AS"/>
</dbReference>
<dbReference type="InterPro" id="IPR011042">
    <property type="entry name" value="6-blade_b-propeller_TolB-like"/>
</dbReference>
<evidence type="ECO:0000256" key="13">
    <source>
        <dbReference type="ARBA" id="ARBA00023180"/>
    </source>
</evidence>
<feature type="domain" description="Protein kinase" evidence="18">
    <location>
        <begin position="1599"/>
        <end position="1871"/>
    </location>
</feature>
<dbReference type="InterPro" id="IPR000719">
    <property type="entry name" value="Prot_kinase_dom"/>
</dbReference>
<feature type="domain" description="Fibronectin type-III" evidence="19">
    <location>
        <begin position="116"/>
        <end position="215"/>
    </location>
</feature>
<feature type="binding site" evidence="15">
    <location>
        <position position="1633"/>
    </location>
    <ligand>
        <name>ATP</name>
        <dbReference type="ChEBI" id="CHEBI:30616"/>
    </ligand>
</feature>
<feature type="domain" description="Fibronectin type-III" evidence="19">
    <location>
        <begin position="555"/>
        <end position="653"/>
    </location>
</feature>
<comment type="similarity">
    <text evidence="16">Belongs to the protein kinase superfamily. Tyr protein kinase family. Insulin receptor subfamily.</text>
</comment>
<dbReference type="InterPro" id="IPR017441">
    <property type="entry name" value="Protein_kinase_ATP_BS"/>
</dbReference>
<evidence type="ECO:0000313" key="21">
    <source>
        <dbReference type="Proteomes" id="UP000325440"/>
    </source>
</evidence>
<proteinExistence type="inferred from homology"/>
<dbReference type="GO" id="GO:0005524">
    <property type="term" value="F:ATP binding"/>
    <property type="evidence" value="ECO:0007669"/>
    <property type="project" value="UniProtKB-UniRule"/>
</dbReference>
<evidence type="ECO:0000256" key="1">
    <source>
        <dbReference type="ARBA" id="ARBA00004167"/>
    </source>
</evidence>
<keyword evidence="12 16" id="KW-0675">Receptor</keyword>
<dbReference type="InterPro" id="IPR036116">
    <property type="entry name" value="FN3_sf"/>
</dbReference>
<keyword evidence="4 16" id="KW-0812">Transmembrane</keyword>
<dbReference type="InterPro" id="IPR002011">
    <property type="entry name" value="Tyr_kinase_rcpt_2_CS"/>
</dbReference>
<keyword evidence="2 16" id="KW-0597">Phosphoprotein</keyword>
<dbReference type="CDD" id="cd00063">
    <property type="entry name" value="FN3"/>
    <property type="match status" value="4"/>
</dbReference>
<dbReference type="OrthoDB" id="65481at2759"/>
<evidence type="ECO:0000256" key="11">
    <source>
        <dbReference type="ARBA" id="ARBA00023137"/>
    </source>
</evidence>
<protein>
    <recommendedName>
        <fullName evidence="16">Tyrosine-protein kinase receptor</fullName>
        <ecNumber evidence="16">2.7.10.1</ecNumber>
    </recommendedName>
</protein>
<feature type="domain" description="Fibronectin type-III" evidence="19">
    <location>
        <begin position="1407"/>
        <end position="1508"/>
    </location>
</feature>
<comment type="catalytic activity">
    <reaction evidence="14 16">
        <text>L-tyrosyl-[protein] + ATP = O-phospho-L-tyrosyl-[protein] + ADP + H(+)</text>
        <dbReference type="Rhea" id="RHEA:10596"/>
        <dbReference type="Rhea" id="RHEA-COMP:10136"/>
        <dbReference type="Rhea" id="RHEA-COMP:20101"/>
        <dbReference type="ChEBI" id="CHEBI:15378"/>
        <dbReference type="ChEBI" id="CHEBI:30616"/>
        <dbReference type="ChEBI" id="CHEBI:46858"/>
        <dbReference type="ChEBI" id="CHEBI:61978"/>
        <dbReference type="ChEBI" id="CHEBI:456216"/>
        <dbReference type="EC" id="2.7.10.1"/>
    </reaction>
</comment>
<dbReference type="SUPFAM" id="SSF49265">
    <property type="entry name" value="Fibronectin type III"/>
    <property type="match status" value="3"/>
</dbReference>
<keyword evidence="17" id="KW-0732">Signal</keyword>
<dbReference type="InterPro" id="IPR003961">
    <property type="entry name" value="FN3_dom"/>
</dbReference>
<reference evidence="20 21" key="1">
    <citation type="submission" date="2019-08" db="EMBL/GenBank/DDBJ databases">
        <authorList>
            <person name="Alioto T."/>
            <person name="Alioto T."/>
            <person name="Gomez Garrido J."/>
        </authorList>
    </citation>
    <scope>NUCLEOTIDE SEQUENCE [LARGE SCALE GENOMIC DNA]</scope>
</reference>
<dbReference type="PROSITE" id="PS00107">
    <property type="entry name" value="PROTEIN_KINASE_ATP"/>
    <property type="match status" value="1"/>
</dbReference>
<dbReference type="GO" id="GO:0032006">
    <property type="term" value="P:regulation of TOR signaling"/>
    <property type="evidence" value="ECO:0007669"/>
    <property type="project" value="TreeGrafter"/>
</dbReference>
<evidence type="ECO:0000256" key="15">
    <source>
        <dbReference type="PROSITE-ProRule" id="PRU10141"/>
    </source>
</evidence>